<sequence length="95" mass="10230">MRQAIVILTLVSTAHACIPSFGSDFCPSHSILFFVLRIRARSSFFLYLFHPAFGREGSARRIASSFTVLSSALLAPASCIPQAFPNLGAIARAVS</sequence>
<dbReference type="Proteomes" id="UP000521943">
    <property type="component" value="Unassembled WGS sequence"/>
</dbReference>
<evidence type="ECO:0000313" key="3">
    <source>
        <dbReference type="Proteomes" id="UP000521943"/>
    </source>
</evidence>
<keyword evidence="3" id="KW-1185">Reference proteome</keyword>
<feature type="signal peptide" evidence="1">
    <location>
        <begin position="1"/>
        <end position="16"/>
    </location>
</feature>
<protein>
    <recommendedName>
        <fullName evidence="4">Secreted protein</fullName>
    </recommendedName>
</protein>
<comment type="caution">
    <text evidence="2">The sequence shown here is derived from an EMBL/GenBank/DDBJ whole genome shotgun (WGS) entry which is preliminary data.</text>
</comment>
<feature type="chain" id="PRO_5034730415" description="Secreted protein" evidence="1">
    <location>
        <begin position="17"/>
        <end position="95"/>
    </location>
</feature>
<organism evidence="2 3">
    <name type="scientific">Ephemerocybe angulata</name>
    <dbReference type="NCBI Taxonomy" id="980116"/>
    <lineage>
        <taxon>Eukaryota</taxon>
        <taxon>Fungi</taxon>
        <taxon>Dikarya</taxon>
        <taxon>Basidiomycota</taxon>
        <taxon>Agaricomycotina</taxon>
        <taxon>Agaricomycetes</taxon>
        <taxon>Agaricomycetidae</taxon>
        <taxon>Agaricales</taxon>
        <taxon>Agaricineae</taxon>
        <taxon>Psathyrellaceae</taxon>
        <taxon>Ephemerocybe</taxon>
    </lineage>
</organism>
<dbReference type="AlphaFoldDB" id="A0A8H6H932"/>
<accession>A0A8H6H932</accession>
<evidence type="ECO:0008006" key="4">
    <source>
        <dbReference type="Google" id="ProtNLM"/>
    </source>
</evidence>
<proteinExistence type="predicted"/>
<name>A0A8H6H932_9AGAR</name>
<reference evidence="2 3" key="1">
    <citation type="submission" date="2020-07" db="EMBL/GenBank/DDBJ databases">
        <title>Comparative genomics of pyrophilous fungi reveals a link between fire events and developmental genes.</title>
        <authorList>
            <consortium name="DOE Joint Genome Institute"/>
            <person name="Steindorff A.S."/>
            <person name="Carver A."/>
            <person name="Calhoun S."/>
            <person name="Stillman K."/>
            <person name="Liu H."/>
            <person name="Lipzen A."/>
            <person name="Pangilinan J."/>
            <person name="Labutti K."/>
            <person name="Bruns T.D."/>
            <person name="Grigoriev I.V."/>
        </authorList>
    </citation>
    <scope>NUCLEOTIDE SEQUENCE [LARGE SCALE GENOMIC DNA]</scope>
    <source>
        <strain evidence="2 3">CBS 144469</strain>
    </source>
</reference>
<evidence type="ECO:0000256" key="1">
    <source>
        <dbReference type="SAM" id="SignalP"/>
    </source>
</evidence>
<dbReference type="EMBL" id="JACGCI010000215">
    <property type="protein sequence ID" value="KAF6741836.1"/>
    <property type="molecule type" value="Genomic_DNA"/>
</dbReference>
<keyword evidence="1" id="KW-0732">Signal</keyword>
<evidence type="ECO:0000313" key="2">
    <source>
        <dbReference type="EMBL" id="KAF6741836.1"/>
    </source>
</evidence>
<gene>
    <name evidence="2" type="ORF">DFP72DRAFT_941361</name>
</gene>